<sequence>MNHNVKVAGFGGQGVMMFGQILAYSATYDDINGLWFPSYGPETRGGTANCSVIVSDKQINSPTFKNADHLVAFNLPSLEKFRENVANNGLILYNASLIQDEVKEEGCIAVGVPVNEIAVELGNEKVANMVMMGAYLELTHIFTDKTIEAIIKKFLGERKAHLLDVNMQAIQKGKDFVKGLGIKYA</sequence>
<dbReference type="PANTHER" id="PTHR42730:SF1">
    <property type="entry name" value="2-OXOGLUTARATE SYNTHASE SUBUNIT KORC"/>
    <property type="match status" value="1"/>
</dbReference>
<keyword evidence="4" id="KW-1185">Reference proteome</keyword>
<dbReference type="SUPFAM" id="SSF53323">
    <property type="entry name" value="Pyruvate-ferredoxin oxidoreductase, PFOR, domain III"/>
    <property type="match status" value="1"/>
</dbReference>
<evidence type="ECO:0000313" key="3">
    <source>
        <dbReference type="EMBL" id="QLY39901.1"/>
    </source>
</evidence>
<proteinExistence type="predicted"/>
<dbReference type="PANTHER" id="PTHR42730">
    <property type="entry name" value="2-OXOGLUTARATE SYNTHASE SUBUNIT KORC"/>
    <property type="match status" value="1"/>
</dbReference>
<dbReference type="InterPro" id="IPR002869">
    <property type="entry name" value="Pyrv_flavodox_OxRed_cen"/>
</dbReference>
<evidence type="ECO:0000313" key="4">
    <source>
        <dbReference type="Proteomes" id="UP000512167"/>
    </source>
</evidence>
<evidence type="ECO:0000256" key="1">
    <source>
        <dbReference type="ARBA" id="ARBA00023002"/>
    </source>
</evidence>
<dbReference type="EMBL" id="CP051151">
    <property type="protein sequence ID" value="QLY39901.1"/>
    <property type="molecule type" value="Genomic_DNA"/>
</dbReference>
<keyword evidence="1" id="KW-0560">Oxidoreductase</keyword>
<dbReference type="GO" id="GO:0016903">
    <property type="term" value="F:oxidoreductase activity, acting on the aldehyde or oxo group of donors"/>
    <property type="evidence" value="ECO:0007669"/>
    <property type="project" value="InterPro"/>
</dbReference>
<organism evidence="3 4">
    <name type="scientific">Hujiaoplasma nucleasis</name>
    <dbReference type="NCBI Taxonomy" id="2725268"/>
    <lineage>
        <taxon>Bacteria</taxon>
        <taxon>Bacillati</taxon>
        <taxon>Mycoplasmatota</taxon>
        <taxon>Mollicutes</taxon>
        <taxon>Candidatus Izemoplasmatales</taxon>
        <taxon>Hujiaoplasmataceae</taxon>
        <taxon>Hujiaoplasma</taxon>
    </lineage>
</organism>
<evidence type="ECO:0000259" key="2">
    <source>
        <dbReference type="Pfam" id="PF01558"/>
    </source>
</evidence>
<gene>
    <name evidence="3" type="ORF">HF295_03100</name>
</gene>
<dbReference type="Proteomes" id="UP000512167">
    <property type="component" value="Chromosome"/>
</dbReference>
<name>A0A7L6N2Y3_9MOLU</name>
<dbReference type="KEGG" id="tbk:HF295_03100"/>
<dbReference type="Gene3D" id="3.40.920.10">
    <property type="entry name" value="Pyruvate-ferredoxin oxidoreductase, PFOR, domain III"/>
    <property type="match status" value="1"/>
</dbReference>
<dbReference type="InterPro" id="IPR019752">
    <property type="entry name" value="Pyrv/ketoisovalerate_OxRed_cat"/>
</dbReference>
<protein>
    <submittedName>
        <fullName evidence="3">2-oxoacid:ferredoxin oxidoreductase subunit gamma</fullName>
    </submittedName>
</protein>
<dbReference type="Pfam" id="PF01558">
    <property type="entry name" value="POR"/>
    <property type="match status" value="1"/>
</dbReference>
<dbReference type="RefSeq" id="WP_312032390.1">
    <property type="nucleotide sequence ID" value="NZ_CP051151.1"/>
</dbReference>
<feature type="domain" description="Pyruvate/ketoisovalerate oxidoreductase catalytic" evidence="2">
    <location>
        <begin position="11"/>
        <end position="174"/>
    </location>
</feature>
<reference evidence="3 4" key="1">
    <citation type="submission" date="2020-04" db="EMBL/GenBank/DDBJ databases">
        <authorList>
            <person name="Zheng R.K."/>
            <person name="Sun C.M."/>
        </authorList>
    </citation>
    <scope>NUCLEOTIDE SEQUENCE [LARGE SCALE GENOMIC DNA]</scope>
    <source>
        <strain evidence="4">zrk29</strain>
    </source>
</reference>
<dbReference type="InterPro" id="IPR052554">
    <property type="entry name" value="2-oxoglutarate_synth_KorC"/>
</dbReference>
<accession>A0A7L6N2Y3</accession>
<dbReference type="AlphaFoldDB" id="A0A7L6N2Y3"/>